<sequence>MAVIKRSSLQVDYRQKIFRILRTQHNVHKDNIDGIAGQNTIVSEHQKERRLTGEALTELRVNNLINKLSYVNPKNEIQIKKE</sequence>
<keyword evidence="2" id="KW-1185">Reference proteome</keyword>
<proteinExistence type="predicted"/>
<evidence type="ECO:0000313" key="1">
    <source>
        <dbReference type="EMBL" id="PHN01981.1"/>
    </source>
</evidence>
<dbReference type="AlphaFoldDB" id="A0A2D0N0D0"/>
<dbReference type="EMBL" id="PDUD01000046">
    <property type="protein sequence ID" value="PHN01981.1"/>
    <property type="molecule type" value="Genomic_DNA"/>
</dbReference>
<accession>A0A2D0N0D0</accession>
<protein>
    <submittedName>
        <fullName evidence="1">Uncharacterized protein</fullName>
    </submittedName>
</protein>
<gene>
    <name evidence="1" type="ORF">CRP01_34310</name>
</gene>
<comment type="caution">
    <text evidence="1">The sequence shown here is derived from an EMBL/GenBank/DDBJ whole genome shotgun (WGS) entry which is preliminary data.</text>
</comment>
<reference evidence="1 2" key="1">
    <citation type="submission" date="2017-10" db="EMBL/GenBank/DDBJ databases">
        <title>The draft genome sequence of Lewinella nigricans NBRC 102662.</title>
        <authorList>
            <person name="Wang K."/>
        </authorList>
    </citation>
    <scope>NUCLEOTIDE SEQUENCE [LARGE SCALE GENOMIC DNA]</scope>
    <source>
        <strain evidence="1 2">NBRC 102662</strain>
    </source>
</reference>
<name>A0A2D0N0D0_FLAN2</name>
<organism evidence="1 2">
    <name type="scientific">Flavilitoribacter nigricans (strain ATCC 23147 / DSM 23189 / NBRC 102662 / NCIMB 1420 / SS-2)</name>
    <name type="common">Lewinella nigricans</name>
    <dbReference type="NCBI Taxonomy" id="1122177"/>
    <lineage>
        <taxon>Bacteria</taxon>
        <taxon>Pseudomonadati</taxon>
        <taxon>Bacteroidota</taxon>
        <taxon>Saprospiria</taxon>
        <taxon>Saprospirales</taxon>
        <taxon>Lewinellaceae</taxon>
        <taxon>Flavilitoribacter</taxon>
    </lineage>
</organism>
<dbReference type="Proteomes" id="UP000223913">
    <property type="component" value="Unassembled WGS sequence"/>
</dbReference>
<evidence type="ECO:0000313" key="2">
    <source>
        <dbReference type="Proteomes" id="UP000223913"/>
    </source>
</evidence>